<dbReference type="SMART" id="SM00369">
    <property type="entry name" value="LRR_TYP"/>
    <property type="match status" value="5"/>
</dbReference>
<evidence type="ECO:0008006" key="14">
    <source>
        <dbReference type="Google" id="ProtNLM"/>
    </source>
</evidence>
<dbReference type="InterPro" id="IPR050216">
    <property type="entry name" value="LRR_domain-containing"/>
</dbReference>
<feature type="region of interest" description="Disordered" evidence="8">
    <location>
        <begin position="593"/>
        <end position="614"/>
    </location>
</feature>
<gene>
    <name evidence="12" type="primary">PARPA_02739.1 scaffold 5218</name>
</gene>
<keyword evidence="2" id="KW-0433">Leucine-rich repeat</keyword>
<evidence type="ECO:0000256" key="8">
    <source>
        <dbReference type="SAM" id="MobiDB-lite"/>
    </source>
</evidence>
<dbReference type="Proteomes" id="UP000054107">
    <property type="component" value="Unassembled WGS sequence"/>
</dbReference>
<dbReference type="GO" id="GO:0005840">
    <property type="term" value="C:ribosome"/>
    <property type="evidence" value="ECO:0007669"/>
    <property type="project" value="UniProtKB-KW"/>
</dbReference>
<dbReference type="Gene3D" id="3.10.430.100">
    <property type="entry name" value="Ribosomal protein L9, C-terminal domain"/>
    <property type="match status" value="1"/>
</dbReference>
<dbReference type="GO" id="GO:0005737">
    <property type="term" value="C:cytoplasm"/>
    <property type="evidence" value="ECO:0007669"/>
    <property type="project" value="TreeGrafter"/>
</dbReference>
<evidence type="ECO:0000259" key="10">
    <source>
        <dbReference type="Pfam" id="PF03948"/>
    </source>
</evidence>
<evidence type="ECO:0000313" key="12">
    <source>
        <dbReference type="EMBL" id="CEP09262.1"/>
    </source>
</evidence>
<name>A0A0B7MVV5_9FUNG</name>
<keyword evidence="7" id="KW-0687">Ribonucleoprotein</keyword>
<dbReference type="Gene3D" id="3.40.5.10">
    <property type="entry name" value="Ribosomal protein L9, N-terminal domain"/>
    <property type="match status" value="1"/>
</dbReference>
<evidence type="ECO:0000313" key="13">
    <source>
        <dbReference type="Proteomes" id="UP000054107"/>
    </source>
</evidence>
<dbReference type="SUPFAM" id="SSF55653">
    <property type="entry name" value="Ribosomal protein L9 C-domain"/>
    <property type="match status" value="1"/>
</dbReference>
<dbReference type="InterPro" id="IPR003591">
    <property type="entry name" value="Leu-rich_rpt_typical-subtyp"/>
</dbReference>
<protein>
    <recommendedName>
        <fullName evidence="14">Ribosomal protein L9 domain-containing protein</fullName>
    </recommendedName>
</protein>
<evidence type="ECO:0000256" key="5">
    <source>
        <dbReference type="ARBA" id="ARBA00022884"/>
    </source>
</evidence>
<evidence type="ECO:0000256" key="4">
    <source>
        <dbReference type="ARBA" id="ARBA00022737"/>
    </source>
</evidence>
<evidence type="ECO:0000256" key="2">
    <source>
        <dbReference type="ARBA" id="ARBA00022614"/>
    </source>
</evidence>
<dbReference type="InterPro" id="IPR001611">
    <property type="entry name" value="Leu-rich_rpt"/>
</dbReference>
<dbReference type="InterPro" id="IPR020070">
    <property type="entry name" value="Ribosomal_bL9_N"/>
</dbReference>
<dbReference type="SUPFAM" id="SSF55658">
    <property type="entry name" value="L9 N-domain-like"/>
    <property type="match status" value="1"/>
</dbReference>
<keyword evidence="5" id="KW-0694">RNA-binding</keyword>
<evidence type="ECO:0000259" key="11">
    <source>
        <dbReference type="Pfam" id="PF23598"/>
    </source>
</evidence>
<organism evidence="12 13">
    <name type="scientific">Parasitella parasitica</name>
    <dbReference type="NCBI Taxonomy" id="35722"/>
    <lineage>
        <taxon>Eukaryota</taxon>
        <taxon>Fungi</taxon>
        <taxon>Fungi incertae sedis</taxon>
        <taxon>Mucoromycota</taxon>
        <taxon>Mucoromycotina</taxon>
        <taxon>Mucoromycetes</taxon>
        <taxon>Mucorales</taxon>
        <taxon>Mucorineae</taxon>
        <taxon>Mucoraceae</taxon>
        <taxon>Parasitella</taxon>
    </lineage>
</organism>
<dbReference type="EMBL" id="LN721303">
    <property type="protein sequence ID" value="CEP09262.1"/>
    <property type="molecule type" value="Genomic_DNA"/>
</dbReference>
<dbReference type="InterPro" id="IPR032675">
    <property type="entry name" value="LRR_dom_sf"/>
</dbReference>
<evidence type="ECO:0000256" key="7">
    <source>
        <dbReference type="ARBA" id="ARBA00023274"/>
    </source>
</evidence>
<accession>A0A0B7MVV5</accession>
<dbReference type="InterPro" id="IPR055414">
    <property type="entry name" value="LRR_R13L4/SHOC2-like"/>
</dbReference>
<dbReference type="InterPro" id="IPR036791">
    <property type="entry name" value="Ribosomal_bL9_C_sf"/>
</dbReference>
<dbReference type="PROSITE" id="PS51450">
    <property type="entry name" value="LRR"/>
    <property type="match status" value="4"/>
</dbReference>
<keyword evidence="3" id="KW-0699">rRNA-binding</keyword>
<dbReference type="InterPro" id="IPR036935">
    <property type="entry name" value="Ribosomal_bL9_N_sf"/>
</dbReference>
<evidence type="ECO:0000256" key="6">
    <source>
        <dbReference type="ARBA" id="ARBA00022980"/>
    </source>
</evidence>
<dbReference type="PANTHER" id="PTHR48051:SF1">
    <property type="entry name" value="RAS SUPPRESSOR PROTEIN 1"/>
    <property type="match status" value="1"/>
</dbReference>
<evidence type="ECO:0000256" key="1">
    <source>
        <dbReference type="ARBA" id="ARBA00010605"/>
    </source>
</evidence>
<sequence length="614" mass="68951">MSFILRTSSRALLSSTQIIKRQAHKKANIRVKLNQFVEGVGLQDEIVSVRPGLMRNILYPTGKAAYVAKQQQDQVNEEDAVAAANEQEQSAANLEHLAQVELKKKELLGHLEGVRQLEFNRAVVPNSDHTFGSVTADDLTSKLKEEYGLDVDKSTIVVKSEGGRIKSLGKHQVFVQIGQQTAEINVVVHPAYIMGQTVSHRNKKNFGSTVFGYTTTSAASIYLKEADDTKQEDNVLFKPFLYGLASSVSSNSVDSIAGNQGRADSGFLLSGKDSQLWKDLMYVDQTYYPEKHLKSTGEAEAEDLLVGDTLTLKDISSTSQNLQEIDLSNRGFGFITPNIGLLSMIRRLDLSHNQLKELPEAIGHLQQLENLSVSHNQITFIPDTICHLVHLIDLNLSHNQLKEITPFISHLHGLQTLQLGHNELEQVNVSLESLSNLTLLDLSYNPITVLPAEITQLPFLRRLRLDGCPFTASLDQPYELTHNPPSLLETCARYIIKNEQQILLSTLEKKKRQNNNKSVPNESLKALITDPLYQYLSTFKSCSHCHGPYFESFVTRGRWVERNDVWVPLEYRLCSAHWSDESDRVYAMFSDSQAPSYPRKKGSETVPRNHRHPP</sequence>
<feature type="domain" description="Large ribosomal subunit protein bL9 C-terminal" evidence="10">
    <location>
        <begin position="106"/>
        <end position="189"/>
    </location>
</feature>
<dbReference type="GO" id="GO:1990904">
    <property type="term" value="C:ribonucleoprotein complex"/>
    <property type="evidence" value="ECO:0007669"/>
    <property type="project" value="UniProtKB-KW"/>
</dbReference>
<proteinExistence type="inferred from homology"/>
<dbReference type="SUPFAM" id="SSF52058">
    <property type="entry name" value="L domain-like"/>
    <property type="match status" value="1"/>
</dbReference>
<dbReference type="Pfam" id="PF23598">
    <property type="entry name" value="LRR_14"/>
    <property type="match status" value="1"/>
</dbReference>
<comment type="similarity">
    <text evidence="1">Belongs to the bacterial ribosomal protein bL9 family.</text>
</comment>
<feature type="domain" description="Disease resistance R13L4/SHOC-2-like LRR" evidence="11">
    <location>
        <begin position="338"/>
        <end position="437"/>
    </location>
</feature>
<dbReference type="Gene3D" id="3.80.10.10">
    <property type="entry name" value="Ribonuclease Inhibitor"/>
    <property type="match status" value="1"/>
</dbReference>
<dbReference type="AlphaFoldDB" id="A0A0B7MVV5"/>
<feature type="domain" description="Ribosomal protein L9" evidence="9">
    <location>
        <begin position="30"/>
        <end position="74"/>
    </location>
</feature>
<dbReference type="InterPro" id="IPR009027">
    <property type="entry name" value="Ribosomal_bL9/RNase_H1_N"/>
</dbReference>
<evidence type="ECO:0000259" key="9">
    <source>
        <dbReference type="Pfam" id="PF01281"/>
    </source>
</evidence>
<dbReference type="InterPro" id="IPR020069">
    <property type="entry name" value="Ribosomal_bL9_C"/>
</dbReference>
<dbReference type="Pfam" id="PF01281">
    <property type="entry name" value="Ribosomal_L9_N"/>
    <property type="match status" value="1"/>
</dbReference>
<dbReference type="OrthoDB" id="660555at2759"/>
<dbReference type="PANTHER" id="PTHR48051">
    <property type="match status" value="1"/>
</dbReference>
<dbReference type="PRINTS" id="PR00019">
    <property type="entry name" value="LEURICHRPT"/>
</dbReference>
<reference evidence="12 13" key="1">
    <citation type="submission" date="2014-09" db="EMBL/GenBank/DDBJ databases">
        <authorList>
            <person name="Ellenberger Sabrina"/>
        </authorList>
    </citation>
    <scope>NUCLEOTIDE SEQUENCE [LARGE SCALE GENOMIC DNA]</scope>
    <source>
        <strain evidence="12 13">CBS 412.66</strain>
    </source>
</reference>
<keyword evidence="13" id="KW-1185">Reference proteome</keyword>
<keyword evidence="4" id="KW-0677">Repeat</keyword>
<dbReference type="GO" id="GO:0019843">
    <property type="term" value="F:rRNA binding"/>
    <property type="evidence" value="ECO:0007669"/>
    <property type="project" value="UniProtKB-KW"/>
</dbReference>
<keyword evidence="6" id="KW-0689">Ribosomal protein</keyword>
<dbReference type="SMART" id="SM00364">
    <property type="entry name" value="LRR_BAC"/>
    <property type="match status" value="4"/>
</dbReference>
<dbReference type="Pfam" id="PF03948">
    <property type="entry name" value="Ribosomal_L9_C"/>
    <property type="match status" value="1"/>
</dbReference>
<evidence type="ECO:0000256" key="3">
    <source>
        <dbReference type="ARBA" id="ARBA00022730"/>
    </source>
</evidence>
<dbReference type="STRING" id="35722.A0A0B7MVV5"/>